<evidence type="ECO:0000256" key="5">
    <source>
        <dbReference type="ARBA" id="ARBA00022741"/>
    </source>
</evidence>
<dbReference type="Gene3D" id="3.40.50.300">
    <property type="entry name" value="P-loop containing nucleotide triphosphate hydrolases"/>
    <property type="match status" value="1"/>
</dbReference>
<organism evidence="11 12">
    <name type="scientific">Achromobacter agilis</name>
    <dbReference type="NCBI Taxonomy" id="1353888"/>
    <lineage>
        <taxon>Bacteria</taxon>
        <taxon>Pseudomonadati</taxon>
        <taxon>Pseudomonadota</taxon>
        <taxon>Betaproteobacteria</taxon>
        <taxon>Burkholderiales</taxon>
        <taxon>Alcaligenaceae</taxon>
        <taxon>Achromobacter</taxon>
    </lineage>
</organism>
<feature type="transmembrane region" description="Helical" evidence="9">
    <location>
        <begin position="26"/>
        <end position="44"/>
    </location>
</feature>
<evidence type="ECO:0000313" key="12">
    <source>
        <dbReference type="Proteomes" id="UP000289184"/>
    </source>
</evidence>
<dbReference type="GO" id="GO:0005886">
    <property type="term" value="C:plasma membrane"/>
    <property type="evidence" value="ECO:0007669"/>
    <property type="project" value="UniProtKB-SubCell"/>
</dbReference>
<proteinExistence type="predicted"/>
<feature type="domain" description="ABC transporter" evidence="10">
    <location>
        <begin position="356"/>
        <end position="596"/>
    </location>
</feature>
<dbReference type="PANTHER" id="PTHR45772">
    <property type="entry name" value="CONSERVED COMPONENT OF ABC TRANSPORTER FOR NATURAL AMINO ACIDS-RELATED"/>
    <property type="match status" value="1"/>
</dbReference>
<dbReference type="InterPro" id="IPR051120">
    <property type="entry name" value="ABC_AA/LPS_Transport"/>
</dbReference>
<dbReference type="GO" id="GO:0015658">
    <property type="term" value="F:branched-chain amino acid transmembrane transporter activity"/>
    <property type="evidence" value="ECO:0007669"/>
    <property type="project" value="InterPro"/>
</dbReference>
<keyword evidence="6 11" id="KW-0067">ATP-binding</keyword>
<evidence type="ECO:0000256" key="6">
    <source>
        <dbReference type="ARBA" id="ARBA00022840"/>
    </source>
</evidence>
<dbReference type="Proteomes" id="UP000289184">
    <property type="component" value="Unassembled WGS sequence"/>
</dbReference>
<dbReference type="EMBL" id="UFQB01000038">
    <property type="protein sequence ID" value="SSW72598.1"/>
    <property type="molecule type" value="Genomic_DNA"/>
</dbReference>
<evidence type="ECO:0000313" key="11">
    <source>
        <dbReference type="EMBL" id="SSW72598.1"/>
    </source>
</evidence>
<dbReference type="InterPro" id="IPR043428">
    <property type="entry name" value="LivM-like"/>
</dbReference>
<feature type="transmembrane region" description="Helical" evidence="9">
    <location>
        <begin position="81"/>
        <end position="99"/>
    </location>
</feature>
<dbReference type="PANTHER" id="PTHR45772:SF2">
    <property type="entry name" value="ABC TRANSPORTER ATP-BINDING PROTEIN"/>
    <property type="match status" value="1"/>
</dbReference>
<evidence type="ECO:0000256" key="8">
    <source>
        <dbReference type="ARBA" id="ARBA00023136"/>
    </source>
</evidence>
<evidence type="ECO:0000256" key="3">
    <source>
        <dbReference type="ARBA" id="ARBA00022475"/>
    </source>
</evidence>
<sequence>MTDTLLVQPAPQAAAAARRASRSRDLLWLAGLCLALTAAGPWLFDTYLLNVLIKALFFAVAAVTVDILWGYTGYLTFGQSTFFGVGAYAAGLAFTHYGFSPATAGLAALAAVGVAAALALVTGWLSFYRGASPFFATVISLVLPIVLTQLVLSGGTWTGSSSGLTGYETFDLSLEAWYVIAAGGLSAVALLAWVAARSDGGRILVALRDNEARCSYLGLNTARWRILLLAVCGVIASLAGFGYGAFSGVVAPELTGFVFGTELIIWVALGGRGTIWGPVLGAILINVAGSYLSGNMPFVWQLLLGVTFIVVILLLPRGLLPLLLAPWRRHRAAAPVPALTERAGQAAAPGAGQAALQLAGVAKRFGSLKVLEGIDLQARGGELVGLIGPNGAGKTTLMRCIADGAERSEGRVELCGHAVRGDDPARCVRYGLGRKFQNANVFDTMTVAESLRIATTLREAPSWRRWAPALALPSYALEVLRMTGLDQRLDSVARDLSHGQQQALELAMVLALEPRVVLLDEPTAGLSKAERTQIGAVLSSLARRYGLCCLLVEHDLDFVAEVATRIVVLHQGRIVMDGSFRDVTESELVRTIYAGGAPSAQGAEQ</sequence>
<dbReference type="OrthoDB" id="9805514at2"/>
<dbReference type="Pfam" id="PF00005">
    <property type="entry name" value="ABC_tran"/>
    <property type="match status" value="1"/>
</dbReference>
<evidence type="ECO:0000259" key="10">
    <source>
        <dbReference type="PROSITE" id="PS50893"/>
    </source>
</evidence>
<accession>A0A446CXK0</accession>
<name>A0A446CXK0_9BURK</name>
<dbReference type="RefSeq" id="WP_129530652.1">
    <property type="nucleotide sequence ID" value="NZ_UFQB01000038.1"/>
</dbReference>
<keyword evidence="5" id="KW-0547">Nucleotide-binding</keyword>
<dbReference type="InterPro" id="IPR003593">
    <property type="entry name" value="AAA+_ATPase"/>
</dbReference>
<gene>
    <name evidence="11" type="primary">glnQ_15</name>
    <name evidence="11" type="ORF">AGI3411_05653</name>
</gene>
<evidence type="ECO:0000256" key="9">
    <source>
        <dbReference type="SAM" id="Phobius"/>
    </source>
</evidence>
<keyword evidence="4 9" id="KW-0812">Transmembrane</keyword>
<dbReference type="PROSITE" id="PS50893">
    <property type="entry name" value="ABC_TRANSPORTER_2"/>
    <property type="match status" value="1"/>
</dbReference>
<evidence type="ECO:0000256" key="2">
    <source>
        <dbReference type="ARBA" id="ARBA00022448"/>
    </source>
</evidence>
<dbReference type="Pfam" id="PF02653">
    <property type="entry name" value="BPD_transp_2"/>
    <property type="match status" value="1"/>
</dbReference>
<feature type="transmembrane region" description="Helical" evidence="9">
    <location>
        <begin position="50"/>
        <end position="69"/>
    </location>
</feature>
<dbReference type="SUPFAM" id="SSF52540">
    <property type="entry name" value="P-loop containing nucleoside triphosphate hydrolases"/>
    <property type="match status" value="1"/>
</dbReference>
<feature type="transmembrane region" description="Helical" evidence="9">
    <location>
        <begin position="134"/>
        <end position="156"/>
    </location>
</feature>
<dbReference type="GO" id="GO:0016887">
    <property type="term" value="F:ATP hydrolysis activity"/>
    <property type="evidence" value="ECO:0007669"/>
    <property type="project" value="InterPro"/>
</dbReference>
<dbReference type="InterPro" id="IPR027417">
    <property type="entry name" value="P-loop_NTPase"/>
</dbReference>
<keyword evidence="12" id="KW-1185">Reference proteome</keyword>
<dbReference type="AlphaFoldDB" id="A0A446CXK0"/>
<dbReference type="InterPro" id="IPR017871">
    <property type="entry name" value="ABC_transporter-like_CS"/>
</dbReference>
<evidence type="ECO:0000256" key="4">
    <source>
        <dbReference type="ARBA" id="ARBA00022692"/>
    </source>
</evidence>
<protein>
    <submittedName>
        <fullName evidence="11">Glutamine transport ATP-binding protein GlnQ</fullName>
    </submittedName>
</protein>
<keyword evidence="8 9" id="KW-0472">Membrane</keyword>
<evidence type="ECO:0000256" key="7">
    <source>
        <dbReference type="ARBA" id="ARBA00022989"/>
    </source>
</evidence>
<evidence type="ECO:0000256" key="1">
    <source>
        <dbReference type="ARBA" id="ARBA00004651"/>
    </source>
</evidence>
<feature type="transmembrane region" description="Helical" evidence="9">
    <location>
        <begin position="298"/>
        <end position="320"/>
    </location>
</feature>
<feature type="transmembrane region" description="Helical" evidence="9">
    <location>
        <begin position="105"/>
        <end position="127"/>
    </location>
</feature>
<keyword evidence="3" id="KW-1003">Cell membrane</keyword>
<feature type="transmembrane region" description="Helical" evidence="9">
    <location>
        <begin position="176"/>
        <end position="196"/>
    </location>
</feature>
<feature type="transmembrane region" description="Helical" evidence="9">
    <location>
        <begin position="226"/>
        <end position="243"/>
    </location>
</feature>
<keyword evidence="7 9" id="KW-1133">Transmembrane helix</keyword>
<dbReference type="PROSITE" id="PS00211">
    <property type="entry name" value="ABC_TRANSPORTER_1"/>
    <property type="match status" value="1"/>
</dbReference>
<dbReference type="InterPro" id="IPR001851">
    <property type="entry name" value="ABC_transp_permease"/>
</dbReference>
<dbReference type="GO" id="GO:0005524">
    <property type="term" value="F:ATP binding"/>
    <property type="evidence" value="ECO:0007669"/>
    <property type="project" value="UniProtKB-KW"/>
</dbReference>
<keyword evidence="2" id="KW-0813">Transport</keyword>
<dbReference type="InterPro" id="IPR003439">
    <property type="entry name" value="ABC_transporter-like_ATP-bd"/>
</dbReference>
<reference evidence="11 12" key="1">
    <citation type="submission" date="2018-07" db="EMBL/GenBank/DDBJ databases">
        <authorList>
            <person name="Peeters C."/>
        </authorList>
    </citation>
    <scope>NUCLEOTIDE SEQUENCE [LARGE SCALE GENOMIC DNA]</scope>
    <source>
        <strain evidence="11 12">LMG 3411</strain>
    </source>
</reference>
<dbReference type="CDD" id="cd03219">
    <property type="entry name" value="ABC_Mj1267_LivG_branched"/>
    <property type="match status" value="1"/>
</dbReference>
<dbReference type="SMART" id="SM00382">
    <property type="entry name" value="AAA"/>
    <property type="match status" value="1"/>
</dbReference>
<dbReference type="CDD" id="cd06581">
    <property type="entry name" value="TM_PBP1_LivM_like"/>
    <property type="match status" value="1"/>
</dbReference>
<comment type="subcellular location">
    <subcellularLocation>
        <location evidence="1">Cell membrane</location>
        <topology evidence="1">Multi-pass membrane protein</topology>
    </subcellularLocation>
</comment>